<protein>
    <recommendedName>
        <fullName evidence="4">endo-1,3(4)-beta-glucanase</fullName>
        <ecNumber evidence="4">3.2.1.6</ecNumber>
    </recommendedName>
</protein>
<keyword evidence="9" id="KW-0326">Glycosidase</keyword>
<feature type="chain" id="PRO_5002878018" description="endo-1,3(4)-beta-glucanase" evidence="10">
    <location>
        <begin position="20"/>
        <end position="315"/>
    </location>
</feature>
<feature type="domain" description="GH16" evidence="11">
    <location>
        <begin position="21"/>
        <end position="282"/>
    </location>
</feature>
<feature type="signal peptide" evidence="10">
    <location>
        <begin position="1"/>
        <end position="19"/>
    </location>
</feature>
<dbReference type="PROSITE" id="PS51762">
    <property type="entry name" value="GH16_2"/>
    <property type="match status" value="1"/>
</dbReference>
<dbReference type="Gene3D" id="2.60.120.200">
    <property type="match status" value="1"/>
</dbReference>
<dbReference type="EMBL" id="EQ962661">
    <property type="protein sequence ID" value="EED11801.1"/>
    <property type="molecule type" value="Genomic_DNA"/>
</dbReference>
<keyword evidence="6" id="KW-0472">Membrane</keyword>
<dbReference type="PANTHER" id="PTHR10963">
    <property type="entry name" value="GLYCOSYL HYDROLASE-RELATED"/>
    <property type="match status" value="1"/>
</dbReference>
<dbReference type="OMA" id="NTMTLHT"/>
<dbReference type="eggNOG" id="ENOG502QUM3">
    <property type="taxonomic scope" value="Eukaryota"/>
</dbReference>
<keyword evidence="8" id="KW-0449">Lipoprotein</keyword>
<evidence type="ECO:0000256" key="4">
    <source>
        <dbReference type="ARBA" id="ARBA00012599"/>
    </source>
</evidence>
<dbReference type="GO" id="GO:0009251">
    <property type="term" value="P:glucan catabolic process"/>
    <property type="evidence" value="ECO:0007669"/>
    <property type="project" value="TreeGrafter"/>
</dbReference>
<keyword evidence="10" id="KW-0732">Signal</keyword>
<dbReference type="GO" id="GO:0052861">
    <property type="term" value="F:endo-1,3(4)-beta-glucanase activity"/>
    <property type="evidence" value="ECO:0007669"/>
    <property type="project" value="UniProtKB-EC"/>
</dbReference>
<dbReference type="InterPro" id="IPR000757">
    <property type="entry name" value="Beta-glucanase-like"/>
</dbReference>
<reference evidence="13" key="1">
    <citation type="journal article" date="2015" name="Genome Announc.">
        <title>Genome sequence of the AIDS-associated pathogen Penicillium marneffei (ATCC18224) and its near taxonomic relative Talaromyces stipitatus (ATCC10500).</title>
        <authorList>
            <person name="Nierman W.C."/>
            <person name="Fedorova-Abrams N.D."/>
            <person name="Andrianopoulos A."/>
        </authorList>
    </citation>
    <scope>NUCLEOTIDE SEQUENCE [LARGE SCALE GENOMIC DNA]</scope>
    <source>
        <strain evidence="13">ATCC 10500 / CBS 375.48 / QM 6759 / NRRL 1006</strain>
    </source>
</reference>
<dbReference type="VEuPathDB" id="FungiDB:TSTA_109810"/>
<keyword evidence="5" id="KW-1003">Cell membrane</keyword>
<gene>
    <name evidence="12" type="ORF">TSTA_109810</name>
</gene>
<dbReference type="HOGENOM" id="CLU_016972_1_1_1"/>
<dbReference type="CDD" id="cd02181">
    <property type="entry name" value="GH16_fungal_Lam16A_glucanase"/>
    <property type="match status" value="1"/>
</dbReference>
<proteinExistence type="inferred from homology"/>
<dbReference type="PhylomeDB" id="B8MUG2"/>
<dbReference type="Pfam" id="PF26113">
    <property type="entry name" value="GH16_XgeA"/>
    <property type="match status" value="1"/>
</dbReference>
<dbReference type="InParanoid" id="B8MUG2"/>
<dbReference type="Proteomes" id="UP000001745">
    <property type="component" value="Unassembled WGS sequence"/>
</dbReference>
<evidence type="ECO:0000256" key="6">
    <source>
        <dbReference type="ARBA" id="ARBA00022622"/>
    </source>
</evidence>
<evidence type="ECO:0000313" key="12">
    <source>
        <dbReference type="EMBL" id="EED11801.1"/>
    </source>
</evidence>
<dbReference type="FunFam" id="2.60.120.200:FF:000114">
    <property type="entry name" value="Probable endo-1,3(4)-beta-glucanase NFIA_089530"/>
    <property type="match status" value="1"/>
</dbReference>
<evidence type="ECO:0000256" key="10">
    <source>
        <dbReference type="SAM" id="SignalP"/>
    </source>
</evidence>
<organism evidence="12 13">
    <name type="scientific">Talaromyces stipitatus (strain ATCC 10500 / CBS 375.48 / QM 6759 / NRRL 1006)</name>
    <name type="common">Penicillium stipitatum</name>
    <dbReference type="NCBI Taxonomy" id="441959"/>
    <lineage>
        <taxon>Eukaryota</taxon>
        <taxon>Fungi</taxon>
        <taxon>Dikarya</taxon>
        <taxon>Ascomycota</taxon>
        <taxon>Pezizomycotina</taxon>
        <taxon>Eurotiomycetes</taxon>
        <taxon>Eurotiomycetidae</taxon>
        <taxon>Eurotiales</taxon>
        <taxon>Trichocomaceae</taxon>
        <taxon>Talaromyces</taxon>
        <taxon>Talaromyces sect. Talaromyces</taxon>
    </lineage>
</organism>
<keyword evidence="6" id="KW-0325">Glycoprotein</keyword>
<sequence length="315" mass="34662">MFFLTIIASIFLFFHLVKASYHLKKSFTKNGAFFENFEFFTGADPTKGYVNYMGREAATEAGLAKTLANGTVYLGVDSHTIMKSSGRPSVRLTSNDSFKYGLLMLDLIHMPDSVCGTWPAFWLLGSDWPTNGEIDIIEGVNIDSNNTMTLHTSSNCQMTQSDFSGTMVTSNCNVAAAGQPANAGCSIISDSNVSYGTKFNQQGGGIYAMEWTDSEINIWLFTRNGNLFPDMSCDNMDPTFWGKPTAQFKGDCNFNDYLGPQAVVFDTTFCGDWAGSVWKASSCAELASSCEQFVAENPSAFANTYWQIKTLNLYQ</sequence>
<name>B8MUG2_TALSN</name>
<evidence type="ECO:0000256" key="1">
    <source>
        <dbReference type="ARBA" id="ARBA00000124"/>
    </source>
</evidence>
<dbReference type="OrthoDB" id="192832at2759"/>
<comment type="subcellular location">
    <subcellularLocation>
        <location evidence="2">Cell membrane</location>
        <topology evidence="2">Lipid-anchor</topology>
        <topology evidence="2">GPI-anchor</topology>
    </subcellularLocation>
</comment>
<dbReference type="GO" id="GO:0005886">
    <property type="term" value="C:plasma membrane"/>
    <property type="evidence" value="ECO:0007669"/>
    <property type="project" value="UniProtKB-SubCell"/>
</dbReference>
<evidence type="ECO:0000256" key="3">
    <source>
        <dbReference type="ARBA" id="ARBA00006865"/>
    </source>
</evidence>
<evidence type="ECO:0000256" key="9">
    <source>
        <dbReference type="ARBA" id="ARBA00023295"/>
    </source>
</evidence>
<evidence type="ECO:0000256" key="8">
    <source>
        <dbReference type="ARBA" id="ARBA00023288"/>
    </source>
</evidence>
<dbReference type="RefSeq" id="XP_002488557.1">
    <property type="nucleotide sequence ID" value="XM_002488512.1"/>
</dbReference>
<evidence type="ECO:0000256" key="5">
    <source>
        <dbReference type="ARBA" id="ARBA00022475"/>
    </source>
</evidence>
<keyword evidence="6" id="KW-0336">GPI-anchor</keyword>
<comment type="catalytic activity">
    <reaction evidence="1">
        <text>Endohydrolysis of (1-&gt;3)- or (1-&gt;4)-linkages in beta-D-glucans when the glucose residue whose reducing group is involved in the linkage to be hydrolyzed is itself substituted at C-3.</text>
        <dbReference type="EC" id="3.2.1.6"/>
    </reaction>
</comment>
<keyword evidence="7" id="KW-0378">Hydrolase</keyword>
<dbReference type="GO" id="GO:0098552">
    <property type="term" value="C:side of membrane"/>
    <property type="evidence" value="ECO:0007669"/>
    <property type="project" value="UniProtKB-KW"/>
</dbReference>
<comment type="similarity">
    <text evidence="3">Belongs to the glycosyl hydrolase 16 family.</text>
</comment>
<dbReference type="SUPFAM" id="SSF49899">
    <property type="entry name" value="Concanavalin A-like lectins/glucanases"/>
    <property type="match status" value="1"/>
</dbReference>
<dbReference type="GeneID" id="8107213"/>
<dbReference type="EC" id="3.2.1.6" evidence="4"/>
<evidence type="ECO:0000313" key="13">
    <source>
        <dbReference type="Proteomes" id="UP000001745"/>
    </source>
</evidence>
<dbReference type="InterPro" id="IPR013320">
    <property type="entry name" value="ConA-like_dom_sf"/>
</dbReference>
<accession>B8MUG2</accession>
<evidence type="ECO:0000256" key="7">
    <source>
        <dbReference type="ARBA" id="ARBA00022801"/>
    </source>
</evidence>
<evidence type="ECO:0000256" key="2">
    <source>
        <dbReference type="ARBA" id="ARBA00004609"/>
    </source>
</evidence>
<evidence type="ECO:0000259" key="11">
    <source>
        <dbReference type="PROSITE" id="PS51762"/>
    </source>
</evidence>
<keyword evidence="13" id="KW-1185">Reference proteome</keyword>
<dbReference type="PANTHER" id="PTHR10963:SF24">
    <property type="entry name" value="GLYCOSIDASE C21B10.07-RELATED"/>
    <property type="match status" value="1"/>
</dbReference>
<dbReference type="InterPro" id="IPR050546">
    <property type="entry name" value="Glycosyl_Hydrlase_16"/>
</dbReference>
<dbReference type="STRING" id="441959.B8MUG2"/>
<dbReference type="AlphaFoldDB" id="B8MUG2"/>